<comment type="similarity">
    <text evidence="1">Belongs to the site-specific recombinase resolvase family.</text>
</comment>
<dbReference type="EMBL" id="BAABKK010000047">
    <property type="protein sequence ID" value="GAA4655685.1"/>
    <property type="molecule type" value="Genomic_DNA"/>
</dbReference>
<gene>
    <name evidence="7" type="ORF">GCM10023346_48660</name>
</gene>
<dbReference type="Gene3D" id="3.40.50.1390">
    <property type="entry name" value="Resolvase, N-terminal catalytic domain"/>
    <property type="match status" value="1"/>
</dbReference>
<feature type="active site" description="O-(5'-phospho-DNA)-serine intermediate" evidence="5">
    <location>
        <position position="10"/>
    </location>
</feature>
<dbReference type="PROSITE" id="PS51736">
    <property type="entry name" value="RECOMBINASES_3"/>
    <property type="match status" value="1"/>
</dbReference>
<evidence type="ECO:0000256" key="4">
    <source>
        <dbReference type="ARBA" id="ARBA00023172"/>
    </source>
</evidence>
<dbReference type="InterPro" id="IPR006118">
    <property type="entry name" value="Recombinase_CS"/>
</dbReference>
<dbReference type="PANTHER" id="PTHR30461">
    <property type="entry name" value="DNA-INVERTASE FROM LAMBDOID PROPHAGE"/>
    <property type="match status" value="1"/>
</dbReference>
<keyword evidence="4" id="KW-0233">DNA recombination</keyword>
<keyword evidence="8" id="KW-1185">Reference proteome</keyword>
<evidence type="ECO:0000259" key="6">
    <source>
        <dbReference type="PROSITE" id="PS51736"/>
    </source>
</evidence>
<protein>
    <submittedName>
        <fullName evidence="7">Recombinase family protein</fullName>
    </submittedName>
</protein>
<dbReference type="CDD" id="cd00569">
    <property type="entry name" value="HTH_Hin_like"/>
    <property type="match status" value="1"/>
</dbReference>
<dbReference type="InterPro" id="IPR006119">
    <property type="entry name" value="Resolv_N"/>
</dbReference>
<keyword evidence="3" id="KW-0238">DNA-binding</keyword>
<dbReference type="InterPro" id="IPR006120">
    <property type="entry name" value="Resolvase_HTH_dom"/>
</dbReference>
<dbReference type="Pfam" id="PF02796">
    <property type="entry name" value="HTH_7"/>
    <property type="match status" value="1"/>
</dbReference>
<comment type="caution">
    <text evidence="7">The sequence shown here is derived from an EMBL/GenBank/DDBJ whole genome shotgun (WGS) entry which is preliminary data.</text>
</comment>
<evidence type="ECO:0000313" key="7">
    <source>
        <dbReference type="EMBL" id="GAA4655685.1"/>
    </source>
</evidence>
<dbReference type="Pfam" id="PF00239">
    <property type="entry name" value="Resolvase"/>
    <property type="match status" value="1"/>
</dbReference>
<evidence type="ECO:0000256" key="2">
    <source>
        <dbReference type="ARBA" id="ARBA00022908"/>
    </source>
</evidence>
<dbReference type="SUPFAM" id="SSF53041">
    <property type="entry name" value="Resolvase-like"/>
    <property type="match status" value="1"/>
</dbReference>
<evidence type="ECO:0000256" key="3">
    <source>
        <dbReference type="ARBA" id="ARBA00023125"/>
    </source>
</evidence>
<dbReference type="PANTHER" id="PTHR30461:SF2">
    <property type="entry name" value="SERINE RECOMBINASE PINE-RELATED"/>
    <property type="match status" value="1"/>
</dbReference>
<name>A0ABP8VA79_9MICC</name>
<dbReference type="InterPro" id="IPR009057">
    <property type="entry name" value="Homeodomain-like_sf"/>
</dbReference>
<dbReference type="SMART" id="SM00857">
    <property type="entry name" value="Resolvase"/>
    <property type="match status" value="1"/>
</dbReference>
<dbReference type="Gene3D" id="1.10.10.60">
    <property type="entry name" value="Homeodomain-like"/>
    <property type="match status" value="1"/>
</dbReference>
<dbReference type="Proteomes" id="UP001500200">
    <property type="component" value="Unassembled WGS sequence"/>
</dbReference>
<feature type="domain" description="Resolvase/invertase-type recombinase catalytic" evidence="6">
    <location>
        <begin position="2"/>
        <end position="136"/>
    </location>
</feature>
<accession>A0ABP8VA79</accession>
<evidence type="ECO:0000256" key="5">
    <source>
        <dbReference type="PROSITE-ProRule" id="PRU10137"/>
    </source>
</evidence>
<dbReference type="PROSITE" id="PS00397">
    <property type="entry name" value="RECOMBINASES_1"/>
    <property type="match status" value="1"/>
</dbReference>
<dbReference type="InterPro" id="IPR050639">
    <property type="entry name" value="SSR_resolvase"/>
</dbReference>
<organism evidence="7 8">
    <name type="scientific">Arthrobacter gyeryongensis</name>
    <dbReference type="NCBI Taxonomy" id="1650592"/>
    <lineage>
        <taxon>Bacteria</taxon>
        <taxon>Bacillati</taxon>
        <taxon>Actinomycetota</taxon>
        <taxon>Actinomycetes</taxon>
        <taxon>Micrococcales</taxon>
        <taxon>Micrococcaceae</taxon>
        <taxon>Arthrobacter</taxon>
    </lineage>
</organism>
<evidence type="ECO:0000313" key="8">
    <source>
        <dbReference type="Proteomes" id="UP001500200"/>
    </source>
</evidence>
<dbReference type="RefSeq" id="WP_345453855.1">
    <property type="nucleotide sequence ID" value="NZ_BAABKK010000047.1"/>
</dbReference>
<reference evidence="8" key="1">
    <citation type="journal article" date="2019" name="Int. J. Syst. Evol. Microbiol.">
        <title>The Global Catalogue of Microorganisms (GCM) 10K type strain sequencing project: providing services to taxonomists for standard genome sequencing and annotation.</title>
        <authorList>
            <consortium name="The Broad Institute Genomics Platform"/>
            <consortium name="The Broad Institute Genome Sequencing Center for Infectious Disease"/>
            <person name="Wu L."/>
            <person name="Ma J."/>
        </authorList>
    </citation>
    <scope>NUCLEOTIDE SEQUENCE [LARGE SCALE GENOMIC DNA]</scope>
    <source>
        <strain evidence="8">JCM 18514</strain>
    </source>
</reference>
<evidence type="ECO:0000256" key="1">
    <source>
        <dbReference type="ARBA" id="ARBA00009913"/>
    </source>
</evidence>
<dbReference type="CDD" id="cd03768">
    <property type="entry name" value="SR_ResInv"/>
    <property type="match status" value="1"/>
</dbReference>
<dbReference type="InterPro" id="IPR036162">
    <property type="entry name" value="Resolvase-like_N_sf"/>
</dbReference>
<dbReference type="SUPFAM" id="SSF46689">
    <property type="entry name" value="Homeodomain-like"/>
    <property type="match status" value="1"/>
</dbReference>
<proteinExistence type="inferred from homology"/>
<sequence>MALIGYLRVSTHDQNLDLQRDALMHAGADRVFVDEGVSGSTIERQGLADALDYCRAGDTFAVWRLDRLGRNLTHVRNTINELRARGVHFRSLTEGLTDEGAMGKMMIDILGAFAEFERNVMIERTQAGLAAARARGHKGGRRKLLDEAKVEEMRKLKAQGFTVARLADMFHVSEPSVYRYVRN</sequence>
<keyword evidence="2" id="KW-0229">DNA integration</keyword>